<dbReference type="KEGG" id="mzh:Mzhil_0923"/>
<dbReference type="AlphaFoldDB" id="F7XLI7"/>
<proteinExistence type="predicted"/>
<name>F7XLI7_METZD</name>
<dbReference type="HOGENOM" id="CLU_139542_0_0_2"/>
<evidence type="ECO:0000313" key="1">
    <source>
        <dbReference type="EMBL" id="AEH60785.1"/>
    </source>
</evidence>
<dbReference type="STRING" id="679901.Mzhil_0923"/>
<protein>
    <submittedName>
        <fullName evidence="1">Uncharacterized protein</fullName>
    </submittedName>
</protein>
<dbReference type="OrthoDB" id="146360at2157"/>
<sequence length="132" mass="15224">MTTIKNAPRTSTTLIVRSDANSRITHSKDPFYTLMRRLFQEEKTALRGKQFLSMIEERQNSGEPIKTSEWKQVMEELGVGRASFYAMRNKLLGAGLITNKNEEYRLSGQFSKDLMDMANWWWTAVLGNKGEL</sequence>
<accession>F7XLI7</accession>
<dbReference type="GeneID" id="10822545"/>
<keyword evidence="2" id="KW-1185">Reference proteome</keyword>
<reference evidence="1" key="1">
    <citation type="submission" date="2010-07" db="EMBL/GenBank/DDBJ databases">
        <title>The complete genome of Methanosalsum zhilinae DSM 4017.</title>
        <authorList>
            <consortium name="US DOE Joint Genome Institute (JGI-PGF)"/>
            <person name="Lucas S."/>
            <person name="Copeland A."/>
            <person name="Lapidus A."/>
            <person name="Glavina del Rio T."/>
            <person name="Dalin E."/>
            <person name="Tice H."/>
            <person name="Bruce D."/>
            <person name="Goodwin L."/>
            <person name="Pitluck S."/>
            <person name="Kyrpides N."/>
            <person name="Mavromatis K."/>
            <person name="Ovchinnikova G."/>
            <person name="Daligault H."/>
            <person name="Detter J.C."/>
            <person name="Han C."/>
            <person name="Tapia R."/>
            <person name="Larimer F."/>
            <person name="Land M."/>
            <person name="Hauser L."/>
            <person name="Markowitz V."/>
            <person name="Cheng J.-F."/>
            <person name="Hugenholtz P."/>
            <person name="Woyke T."/>
            <person name="Wu D."/>
            <person name="Spring S."/>
            <person name="Schueler E."/>
            <person name="Brambilla E."/>
            <person name="Klenk H.-P."/>
            <person name="Eisen J.A."/>
        </authorList>
    </citation>
    <scope>NUCLEOTIDE SEQUENCE</scope>
    <source>
        <strain evidence="1">DSM 4017</strain>
    </source>
</reference>
<organism evidence="1 2">
    <name type="scientific">Methanosalsum zhilinae (strain DSM 4017 / NBRC 107636 / OCM 62 / WeN5)</name>
    <name type="common">Methanohalophilus zhilinae</name>
    <dbReference type="NCBI Taxonomy" id="679901"/>
    <lineage>
        <taxon>Archaea</taxon>
        <taxon>Methanobacteriati</taxon>
        <taxon>Methanobacteriota</taxon>
        <taxon>Stenosarchaea group</taxon>
        <taxon>Methanomicrobia</taxon>
        <taxon>Methanosarcinales</taxon>
        <taxon>Methanosarcinaceae</taxon>
        <taxon>Methanosalsum</taxon>
    </lineage>
</organism>
<dbReference type="RefSeq" id="WP_013898224.1">
    <property type="nucleotide sequence ID" value="NC_015676.1"/>
</dbReference>
<evidence type="ECO:0000313" key="2">
    <source>
        <dbReference type="Proteomes" id="UP000006622"/>
    </source>
</evidence>
<gene>
    <name evidence="1" type="ordered locus">Mzhil_0923</name>
</gene>
<dbReference type="Proteomes" id="UP000006622">
    <property type="component" value="Chromosome"/>
</dbReference>
<dbReference type="EMBL" id="CP002101">
    <property type="protein sequence ID" value="AEH60785.1"/>
    <property type="molecule type" value="Genomic_DNA"/>
</dbReference>